<dbReference type="RefSeq" id="WP_142893603.1">
    <property type="nucleotide sequence ID" value="NZ_ML660163.1"/>
</dbReference>
<keyword evidence="6" id="KW-1185">Reference proteome</keyword>
<evidence type="ECO:0000256" key="3">
    <source>
        <dbReference type="ARBA" id="ARBA00023163"/>
    </source>
</evidence>
<dbReference type="InterPro" id="IPR019887">
    <property type="entry name" value="Tscrpt_reg_AsnC/Lrp_C"/>
</dbReference>
<dbReference type="PANTHER" id="PTHR30154:SF34">
    <property type="entry name" value="TRANSCRIPTIONAL REGULATOR AZLB"/>
    <property type="match status" value="1"/>
</dbReference>
<evidence type="ECO:0000313" key="6">
    <source>
        <dbReference type="Proteomes" id="UP000315439"/>
    </source>
</evidence>
<name>A0A545UEP5_9GAMM</name>
<protein>
    <submittedName>
        <fullName evidence="5">Lrp/AsnC family transcriptional regulator</fullName>
    </submittedName>
</protein>
<dbReference type="SUPFAM" id="SSF54909">
    <property type="entry name" value="Dimeric alpha+beta barrel"/>
    <property type="match status" value="1"/>
</dbReference>
<dbReference type="Gene3D" id="1.10.10.10">
    <property type="entry name" value="Winged helix-like DNA-binding domain superfamily/Winged helix DNA-binding domain"/>
    <property type="match status" value="1"/>
</dbReference>
<evidence type="ECO:0000259" key="4">
    <source>
        <dbReference type="PROSITE" id="PS50956"/>
    </source>
</evidence>
<dbReference type="InterPro" id="IPR019888">
    <property type="entry name" value="Tscrpt_reg_AsnC-like"/>
</dbReference>
<sequence length="150" mass="16609">MQNIDDIDRQLIGHLRNNGRAPVAWLAKSIGVSRATIQNRMKRLEKRGLITGYTALVSAGADEQLSIVNALMSIELEGNVFKKVQESLISEPSVRAIHSTNGRWDIIVEIQTPSLEEFDRVLKRVRSIVGISSSETSLLLSSRRMGAAKL</sequence>
<dbReference type="InterPro" id="IPR000485">
    <property type="entry name" value="AsnC-type_HTH_dom"/>
</dbReference>
<organism evidence="5 6">
    <name type="scientific">Aliikangiella coralliicola</name>
    <dbReference type="NCBI Taxonomy" id="2592383"/>
    <lineage>
        <taxon>Bacteria</taxon>
        <taxon>Pseudomonadati</taxon>
        <taxon>Pseudomonadota</taxon>
        <taxon>Gammaproteobacteria</taxon>
        <taxon>Oceanospirillales</taxon>
        <taxon>Pleioneaceae</taxon>
        <taxon>Aliikangiella</taxon>
    </lineage>
</organism>
<reference evidence="5 6" key="1">
    <citation type="submission" date="2019-07" db="EMBL/GenBank/DDBJ databases">
        <title>Draft genome for Aliikangiella sp. M105.</title>
        <authorList>
            <person name="Wang G."/>
        </authorList>
    </citation>
    <scope>NUCLEOTIDE SEQUENCE [LARGE SCALE GENOMIC DNA]</scope>
    <source>
        <strain evidence="5 6">M105</strain>
    </source>
</reference>
<dbReference type="PANTHER" id="PTHR30154">
    <property type="entry name" value="LEUCINE-RESPONSIVE REGULATORY PROTEIN"/>
    <property type="match status" value="1"/>
</dbReference>
<comment type="caution">
    <text evidence="5">The sequence shown here is derived from an EMBL/GenBank/DDBJ whole genome shotgun (WGS) entry which is preliminary data.</text>
</comment>
<dbReference type="SUPFAM" id="SSF46785">
    <property type="entry name" value="Winged helix' DNA-binding domain"/>
    <property type="match status" value="1"/>
</dbReference>
<dbReference type="GO" id="GO:0005829">
    <property type="term" value="C:cytosol"/>
    <property type="evidence" value="ECO:0007669"/>
    <property type="project" value="TreeGrafter"/>
</dbReference>
<evidence type="ECO:0000256" key="1">
    <source>
        <dbReference type="ARBA" id="ARBA00023015"/>
    </source>
</evidence>
<accession>A0A545UEP5</accession>
<feature type="domain" description="HTH asnC-type" evidence="4">
    <location>
        <begin position="4"/>
        <end position="72"/>
    </location>
</feature>
<evidence type="ECO:0000256" key="2">
    <source>
        <dbReference type="ARBA" id="ARBA00023125"/>
    </source>
</evidence>
<dbReference type="Proteomes" id="UP000315439">
    <property type="component" value="Unassembled WGS sequence"/>
</dbReference>
<dbReference type="InterPro" id="IPR011008">
    <property type="entry name" value="Dimeric_a/b-barrel"/>
</dbReference>
<dbReference type="InterPro" id="IPR036388">
    <property type="entry name" value="WH-like_DNA-bd_sf"/>
</dbReference>
<dbReference type="OrthoDB" id="9809462at2"/>
<dbReference type="SMART" id="SM00344">
    <property type="entry name" value="HTH_ASNC"/>
    <property type="match status" value="1"/>
</dbReference>
<dbReference type="EMBL" id="VIKS01000006">
    <property type="protein sequence ID" value="TQV87942.1"/>
    <property type="molecule type" value="Genomic_DNA"/>
</dbReference>
<dbReference type="PROSITE" id="PS50956">
    <property type="entry name" value="HTH_ASNC_2"/>
    <property type="match status" value="1"/>
</dbReference>
<evidence type="ECO:0000313" key="5">
    <source>
        <dbReference type="EMBL" id="TQV87942.1"/>
    </source>
</evidence>
<dbReference type="InterPro" id="IPR036390">
    <property type="entry name" value="WH_DNA-bd_sf"/>
</dbReference>
<proteinExistence type="predicted"/>
<dbReference type="Gene3D" id="3.30.70.920">
    <property type="match status" value="1"/>
</dbReference>
<dbReference type="GO" id="GO:0043200">
    <property type="term" value="P:response to amino acid"/>
    <property type="evidence" value="ECO:0007669"/>
    <property type="project" value="TreeGrafter"/>
</dbReference>
<dbReference type="GO" id="GO:0043565">
    <property type="term" value="F:sequence-specific DNA binding"/>
    <property type="evidence" value="ECO:0007669"/>
    <property type="project" value="InterPro"/>
</dbReference>
<keyword evidence="2" id="KW-0238">DNA-binding</keyword>
<dbReference type="Pfam" id="PF01037">
    <property type="entry name" value="AsnC_trans_reg"/>
    <property type="match status" value="1"/>
</dbReference>
<keyword evidence="3" id="KW-0804">Transcription</keyword>
<dbReference type="AlphaFoldDB" id="A0A545UEP5"/>
<gene>
    <name evidence="5" type="ORF">FLL46_11225</name>
</gene>
<dbReference type="PRINTS" id="PR00033">
    <property type="entry name" value="HTHASNC"/>
</dbReference>
<dbReference type="Pfam" id="PF13404">
    <property type="entry name" value="HTH_AsnC-type"/>
    <property type="match status" value="1"/>
</dbReference>
<keyword evidence="1" id="KW-0805">Transcription regulation</keyword>